<name>A0ABN9M0C7_9NEOB</name>
<dbReference type="InterPro" id="IPR045010">
    <property type="entry name" value="MDR_fam"/>
</dbReference>
<gene>
    <name evidence="2" type="ORF">RIMI_LOCUS13084340</name>
</gene>
<dbReference type="SUPFAM" id="SSF51735">
    <property type="entry name" value="NAD(P)-binding Rossmann-fold domains"/>
    <property type="match status" value="1"/>
</dbReference>
<dbReference type="InterPro" id="IPR013149">
    <property type="entry name" value="ADH-like_C"/>
</dbReference>
<dbReference type="Pfam" id="PF00107">
    <property type="entry name" value="ADH_zinc_N"/>
    <property type="match status" value="1"/>
</dbReference>
<feature type="domain" description="Alcohol dehydrogenase-like C-terminal" evidence="1">
    <location>
        <begin position="184"/>
        <end position="240"/>
    </location>
</feature>
<dbReference type="Proteomes" id="UP001176940">
    <property type="component" value="Unassembled WGS sequence"/>
</dbReference>
<comment type="caution">
    <text evidence="2">The sequence shown here is derived from an EMBL/GenBank/DDBJ whole genome shotgun (WGS) entry which is preliminary data.</text>
</comment>
<dbReference type="Gene3D" id="3.90.180.10">
    <property type="entry name" value="Medium-chain alcohol dehydrogenases, catalytic domain"/>
    <property type="match status" value="1"/>
</dbReference>
<organism evidence="2 3">
    <name type="scientific">Ranitomeya imitator</name>
    <name type="common">mimic poison frog</name>
    <dbReference type="NCBI Taxonomy" id="111125"/>
    <lineage>
        <taxon>Eukaryota</taxon>
        <taxon>Metazoa</taxon>
        <taxon>Chordata</taxon>
        <taxon>Craniata</taxon>
        <taxon>Vertebrata</taxon>
        <taxon>Euteleostomi</taxon>
        <taxon>Amphibia</taxon>
        <taxon>Batrachia</taxon>
        <taxon>Anura</taxon>
        <taxon>Neobatrachia</taxon>
        <taxon>Hyloidea</taxon>
        <taxon>Dendrobatidae</taxon>
        <taxon>Dendrobatinae</taxon>
        <taxon>Ranitomeya</taxon>
    </lineage>
</organism>
<dbReference type="PANTHER" id="PTHR43205">
    <property type="entry name" value="PROSTAGLANDIN REDUCTASE"/>
    <property type="match status" value="1"/>
</dbReference>
<keyword evidence="3" id="KW-1185">Reference proteome</keyword>
<sequence length="241" mass="26876">MNDPFRSNPSIVVTGNRAFIALQLNFRIRKVVRGPDTTSKHLYLLSHSPGGTNISFVDYHGQKKVNANIFRSALQIIEGTCTDNKHYIITEIQFKTDTRRSEGPARKLTNYGEKGRHERVLESNNTTFPAGSYVLSNAGWTTHSISQGKDLTPLLANWPDHIPKSLALGTIGMPGIFWLKRDLLCKKKGCKVVGSAGSDDKVQYLKDIGFDEAFNYKTVGSLEEALKKASPEGYDCFFENM</sequence>
<proteinExistence type="predicted"/>
<dbReference type="EMBL" id="CAUEEQ010031928">
    <property type="protein sequence ID" value="CAJ0950582.1"/>
    <property type="molecule type" value="Genomic_DNA"/>
</dbReference>
<dbReference type="InterPro" id="IPR036291">
    <property type="entry name" value="NAD(P)-bd_dom_sf"/>
</dbReference>
<evidence type="ECO:0000313" key="2">
    <source>
        <dbReference type="EMBL" id="CAJ0950582.1"/>
    </source>
</evidence>
<dbReference type="Gene3D" id="3.40.50.720">
    <property type="entry name" value="NAD(P)-binding Rossmann-like Domain"/>
    <property type="match status" value="1"/>
</dbReference>
<evidence type="ECO:0000313" key="3">
    <source>
        <dbReference type="Proteomes" id="UP001176940"/>
    </source>
</evidence>
<dbReference type="SUPFAM" id="SSF50129">
    <property type="entry name" value="GroES-like"/>
    <property type="match status" value="1"/>
</dbReference>
<protein>
    <recommendedName>
        <fullName evidence="1">Alcohol dehydrogenase-like C-terminal domain-containing protein</fullName>
    </recommendedName>
</protein>
<evidence type="ECO:0000259" key="1">
    <source>
        <dbReference type="Pfam" id="PF00107"/>
    </source>
</evidence>
<dbReference type="PANTHER" id="PTHR43205:SF7">
    <property type="entry name" value="PROSTAGLANDIN REDUCTASE 1"/>
    <property type="match status" value="1"/>
</dbReference>
<reference evidence="2" key="1">
    <citation type="submission" date="2023-07" db="EMBL/GenBank/DDBJ databases">
        <authorList>
            <person name="Stuckert A."/>
        </authorList>
    </citation>
    <scope>NUCLEOTIDE SEQUENCE</scope>
</reference>
<dbReference type="InterPro" id="IPR011032">
    <property type="entry name" value="GroES-like_sf"/>
</dbReference>
<accession>A0ABN9M0C7</accession>